<proteinExistence type="predicted"/>
<name>A0ABW8TNG3_9CLOT</name>
<dbReference type="Proteomes" id="UP001623661">
    <property type="component" value="Unassembled WGS sequence"/>
</dbReference>
<dbReference type="EMBL" id="JBJHZY010000001">
    <property type="protein sequence ID" value="MFL0266716.1"/>
    <property type="molecule type" value="Genomic_DNA"/>
</dbReference>
<feature type="compositionally biased region" description="Low complexity" evidence="1">
    <location>
        <begin position="210"/>
        <end position="230"/>
    </location>
</feature>
<reference evidence="3 4" key="1">
    <citation type="submission" date="2024-11" db="EMBL/GenBank/DDBJ databases">
        <authorList>
            <person name="Heng Y.C."/>
            <person name="Lim A.C.H."/>
            <person name="Lee J.K.Y."/>
            <person name="Kittelmann S."/>
        </authorList>
    </citation>
    <scope>NUCLEOTIDE SEQUENCE [LARGE SCALE GENOMIC DNA]</scope>
    <source>
        <strain evidence="3 4">WILCCON 0202</strain>
    </source>
</reference>
<evidence type="ECO:0000256" key="2">
    <source>
        <dbReference type="SAM" id="SignalP"/>
    </source>
</evidence>
<organism evidence="3 4">
    <name type="scientific">Candidatus Clostridium radicumherbarum</name>
    <dbReference type="NCBI Taxonomy" id="3381662"/>
    <lineage>
        <taxon>Bacteria</taxon>
        <taxon>Bacillati</taxon>
        <taxon>Bacillota</taxon>
        <taxon>Clostridia</taxon>
        <taxon>Eubacteriales</taxon>
        <taxon>Clostridiaceae</taxon>
        <taxon>Clostridium</taxon>
    </lineage>
</organism>
<keyword evidence="4" id="KW-1185">Reference proteome</keyword>
<feature type="chain" id="PRO_5046560155" description="DUF5666 domain-containing protein" evidence="2">
    <location>
        <begin position="21"/>
        <end position="230"/>
    </location>
</feature>
<comment type="caution">
    <text evidence="3">The sequence shown here is derived from an EMBL/GenBank/DDBJ whole genome shotgun (WGS) entry which is preliminary data.</text>
</comment>
<feature type="region of interest" description="Disordered" evidence="1">
    <location>
        <begin position="31"/>
        <end position="54"/>
    </location>
</feature>
<evidence type="ECO:0000313" key="4">
    <source>
        <dbReference type="Proteomes" id="UP001623661"/>
    </source>
</evidence>
<dbReference type="PROSITE" id="PS51257">
    <property type="entry name" value="PROKAR_LIPOPROTEIN"/>
    <property type="match status" value="1"/>
</dbReference>
<feature type="region of interest" description="Disordered" evidence="1">
    <location>
        <begin position="78"/>
        <end position="133"/>
    </location>
</feature>
<feature type="compositionally biased region" description="Low complexity" evidence="1">
    <location>
        <begin position="85"/>
        <end position="128"/>
    </location>
</feature>
<evidence type="ECO:0000256" key="1">
    <source>
        <dbReference type="SAM" id="MobiDB-lite"/>
    </source>
</evidence>
<gene>
    <name evidence="3" type="ORF">ACJDUH_01285</name>
</gene>
<feature type="region of interest" description="Disordered" evidence="1">
    <location>
        <begin position="203"/>
        <end position="230"/>
    </location>
</feature>
<accession>A0ABW8TNG3</accession>
<feature type="signal peptide" evidence="2">
    <location>
        <begin position="1"/>
        <end position="20"/>
    </location>
</feature>
<protein>
    <recommendedName>
        <fullName evidence="5">DUF5666 domain-containing protein</fullName>
    </recommendedName>
</protein>
<dbReference type="RefSeq" id="WP_406763343.1">
    <property type="nucleotide sequence ID" value="NZ_JBJHZY010000001.1"/>
</dbReference>
<evidence type="ECO:0000313" key="3">
    <source>
        <dbReference type="EMBL" id="MFL0266716.1"/>
    </source>
</evidence>
<keyword evidence="2" id="KW-0732">Signal</keyword>
<evidence type="ECO:0008006" key="5">
    <source>
        <dbReference type="Google" id="ProtNLM"/>
    </source>
</evidence>
<sequence>MKKAISLIAISILTASLLFGCKAKTVDNQNNGANQNSTAQNGQNQGNSNGRGQFQRADLSGQVVSIKGNAVTIKVIKQPQFTQQNGNNNNGSSNGNGNNSSNNNSNNNNNNNTGNNNNPNSNNGNGNNQGQRPRRQLEFTGETKTITIPDGTSITTMVRGNQGRQTEQLKVSDLKANDILQIWYADKNKGTFSKITVQEYGVNGNGGNGNNSNSNSNNNSNSSNQSSSST</sequence>